<name>A0ABT0YSV2_9BURK</name>
<feature type="compositionally biased region" description="Polar residues" evidence="1">
    <location>
        <begin position="379"/>
        <end position="394"/>
    </location>
</feature>
<accession>A0ABT0YSV2</accession>
<dbReference type="Proteomes" id="UP001165541">
    <property type="component" value="Unassembled WGS sequence"/>
</dbReference>
<proteinExistence type="predicted"/>
<dbReference type="RefSeq" id="WP_251779975.1">
    <property type="nucleotide sequence ID" value="NZ_JAMKFE010000012.1"/>
</dbReference>
<keyword evidence="3" id="KW-1185">Reference proteome</keyword>
<evidence type="ECO:0000313" key="2">
    <source>
        <dbReference type="EMBL" id="MCM5681494.1"/>
    </source>
</evidence>
<comment type="caution">
    <text evidence="2">The sequence shown here is derived from an EMBL/GenBank/DDBJ whole genome shotgun (WGS) entry which is preliminary data.</text>
</comment>
<evidence type="ECO:0000313" key="3">
    <source>
        <dbReference type="Proteomes" id="UP001165541"/>
    </source>
</evidence>
<organism evidence="2 3">
    <name type="scientific">Caldimonas mangrovi</name>
    <dbReference type="NCBI Taxonomy" id="2944811"/>
    <lineage>
        <taxon>Bacteria</taxon>
        <taxon>Pseudomonadati</taxon>
        <taxon>Pseudomonadota</taxon>
        <taxon>Betaproteobacteria</taxon>
        <taxon>Burkholderiales</taxon>
        <taxon>Sphaerotilaceae</taxon>
        <taxon>Caldimonas</taxon>
    </lineage>
</organism>
<protein>
    <submittedName>
        <fullName evidence="2">Uncharacterized protein</fullName>
    </submittedName>
</protein>
<evidence type="ECO:0000256" key="1">
    <source>
        <dbReference type="SAM" id="MobiDB-lite"/>
    </source>
</evidence>
<dbReference type="EMBL" id="JAMKFE010000012">
    <property type="protein sequence ID" value="MCM5681494.1"/>
    <property type="molecule type" value="Genomic_DNA"/>
</dbReference>
<sequence>MQSTQAAQGTRRPQDVQSVASVRDAAIRTFDDIVARTDTMKLSNPDVIKGIIFQAANVGVGAASAFGAGRAIGAAVADIVVRAAFDSPQLLGLGPDNVSYHEQNEKQTAMMMTNAIAQWVGATIGGGIGAAAGNVVAPRAAALAGRQIVPEQLQALVPDHVADLLRPDGQPYGAEGVAALRTQIQDAHKRLGAISGDAHVHAGEVIFGIENAARGFGQGMQPAGALPHIGISVAISATAGAGTGATAAIEMIRERVQVPDARHDGNGPAPMVPVAPFKVGAPLDIPDRFTGPTKTATARNIAAGVADRTLLMGKSTLPLAAAGVTGPAIAAALPETTKDLAHRGIQAGVLGAGVAAAVKPWFEGQPVIAAHDAARRARQQPSDVEMTAQSSTPAPRNDAPTSPEER</sequence>
<feature type="region of interest" description="Disordered" evidence="1">
    <location>
        <begin position="372"/>
        <end position="406"/>
    </location>
</feature>
<reference evidence="2" key="1">
    <citation type="submission" date="2022-05" db="EMBL/GenBank/DDBJ databases">
        <title>Schlegelella sp. nov., isolated from mangrove soil.</title>
        <authorList>
            <person name="Liu Y."/>
            <person name="Ge X."/>
            <person name="Liu W."/>
        </authorList>
    </citation>
    <scope>NUCLEOTIDE SEQUENCE</scope>
    <source>
        <strain evidence="2">S2-27</strain>
    </source>
</reference>
<gene>
    <name evidence="2" type="ORF">M8A51_18360</name>
</gene>